<sequence length="331" mass="37823">MSSSYHGENTRKRPRTEIHVLGAEPPDATTHDQKHWYSDGSIVLRIESTLFRVHKTILAVSSEVFKDMLSVPQPEGQEDLQGCIVVGLHGDSVESWRHLLDALYDAPYFASMHSAPLHPALPILSGILRLATKYRFLGYRRECLGILGRHFPTYYDDIPILIADASDAAAVINLARETDAHCLLPFAFLACVYPVDDRNRPLIYGDLLPSFRDKAAALQGLHALAAAQKLHMFPFAYDTPDITITSCRRRCTTEVAFKDITKYSEQPMYFDFEDPGRWTEPEGRDLLCRDCLEYVKRVYSQGRRQVWKHLPEFFCVGKDWDELIRLQNYGN</sequence>
<name>A0A550CB74_9AGAR</name>
<evidence type="ECO:0000259" key="1">
    <source>
        <dbReference type="PROSITE" id="PS50097"/>
    </source>
</evidence>
<organism evidence="2 3">
    <name type="scientific">Schizophyllum amplum</name>
    <dbReference type="NCBI Taxonomy" id="97359"/>
    <lineage>
        <taxon>Eukaryota</taxon>
        <taxon>Fungi</taxon>
        <taxon>Dikarya</taxon>
        <taxon>Basidiomycota</taxon>
        <taxon>Agaricomycotina</taxon>
        <taxon>Agaricomycetes</taxon>
        <taxon>Agaricomycetidae</taxon>
        <taxon>Agaricales</taxon>
        <taxon>Schizophyllaceae</taxon>
        <taxon>Schizophyllum</taxon>
    </lineage>
</organism>
<dbReference type="AlphaFoldDB" id="A0A550CB74"/>
<evidence type="ECO:0000313" key="2">
    <source>
        <dbReference type="EMBL" id="TRM62055.1"/>
    </source>
</evidence>
<dbReference type="CDD" id="cd18186">
    <property type="entry name" value="BTB_POZ_ZBTB_KLHL-like"/>
    <property type="match status" value="1"/>
</dbReference>
<protein>
    <recommendedName>
        <fullName evidence="1">BTB domain-containing protein</fullName>
    </recommendedName>
</protein>
<evidence type="ECO:0000313" key="3">
    <source>
        <dbReference type="Proteomes" id="UP000320762"/>
    </source>
</evidence>
<dbReference type="Proteomes" id="UP000320762">
    <property type="component" value="Unassembled WGS sequence"/>
</dbReference>
<dbReference type="Gene3D" id="3.30.710.10">
    <property type="entry name" value="Potassium Channel Kv1.1, Chain A"/>
    <property type="match status" value="1"/>
</dbReference>
<dbReference type="EMBL" id="VDMD01000014">
    <property type="protein sequence ID" value="TRM62055.1"/>
    <property type="molecule type" value="Genomic_DNA"/>
</dbReference>
<feature type="domain" description="BTB" evidence="1">
    <location>
        <begin position="40"/>
        <end position="112"/>
    </location>
</feature>
<dbReference type="InterPro" id="IPR000210">
    <property type="entry name" value="BTB/POZ_dom"/>
</dbReference>
<reference evidence="2 3" key="1">
    <citation type="journal article" date="2019" name="New Phytol.">
        <title>Comparative genomics reveals unique wood-decay strategies and fruiting body development in the Schizophyllaceae.</title>
        <authorList>
            <person name="Almasi E."/>
            <person name="Sahu N."/>
            <person name="Krizsan K."/>
            <person name="Balint B."/>
            <person name="Kovacs G.M."/>
            <person name="Kiss B."/>
            <person name="Cseklye J."/>
            <person name="Drula E."/>
            <person name="Henrissat B."/>
            <person name="Nagy I."/>
            <person name="Chovatia M."/>
            <person name="Adam C."/>
            <person name="LaButti K."/>
            <person name="Lipzen A."/>
            <person name="Riley R."/>
            <person name="Grigoriev I.V."/>
            <person name="Nagy L.G."/>
        </authorList>
    </citation>
    <scope>NUCLEOTIDE SEQUENCE [LARGE SCALE GENOMIC DNA]</scope>
    <source>
        <strain evidence="2 3">NL-1724</strain>
    </source>
</reference>
<accession>A0A550CB74</accession>
<dbReference type="Pfam" id="PF00651">
    <property type="entry name" value="BTB"/>
    <property type="match status" value="1"/>
</dbReference>
<dbReference type="PROSITE" id="PS50097">
    <property type="entry name" value="BTB"/>
    <property type="match status" value="1"/>
</dbReference>
<dbReference type="InterPro" id="IPR011333">
    <property type="entry name" value="SKP1/BTB/POZ_sf"/>
</dbReference>
<keyword evidence="3" id="KW-1185">Reference proteome</keyword>
<gene>
    <name evidence="2" type="ORF">BD626DRAFT_459042</name>
</gene>
<proteinExistence type="predicted"/>
<dbReference type="SUPFAM" id="SSF54695">
    <property type="entry name" value="POZ domain"/>
    <property type="match status" value="1"/>
</dbReference>
<comment type="caution">
    <text evidence="2">The sequence shown here is derived from an EMBL/GenBank/DDBJ whole genome shotgun (WGS) entry which is preliminary data.</text>
</comment>
<dbReference type="OrthoDB" id="3218112at2759"/>